<evidence type="ECO:0000256" key="1">
    <source>
        <dbReference type="ARBA" id="ARBA00004141"/>
    </source>
</evidence>
<dbReference type="Proteomes" id="UP001176471">
    <property type="component" value="Unassembled WGS sequence"/>
</dbReference>
<feature type="transmembrane region" description="Helical" evidence="6">
    <location>
        <begin position="222"/>
        <end position="243"/>
    </location>
</feature>
<feature type="transmembrane region" description="Helical" evidence="6">
    <location>
        <begin position="320"/>
        <end position="341"/>
    </location>
</feature>
<evidence type="ECO:0000313" key="8">
    <source>
        <dbReference type="EMBL" id="MDO7835582.1"/>
    </source>
</evidence>
<evidence type="ECO:0000259" key="7">
    <source>
        <dbReference type="PROSITE" id="PS50850"/>
    </source>
</evidence>
<dbReference type="PANTHER" id="PTHR23505:SF79">
    <property type="entry name" value="PROTEIN SPINSTER"/>
    <property type="match status" value="1"/>
</dbReference>
<evidence type="ECO:0000256" key="4">
    <source>
        <dbReference type="ARBA" id="ARBA00022989"/>
    </source>
</evidence>
<evidence type="ECO:0000313" key="9">
    <source>
        <dbReference type="Proteomes" id="UP001176471"/>
    </source>
</evidence>
<dbReference type="InterPro" id="IPR044770">
    <property type="entry name" value="MFS_spinster-like"/>
</dbReference>
<evidence type="ECO:0000256" key="5">
    <source>
        <dbReference type="ARBA" id="ARBA00023136"/>
    </source>
</evidence>
<dbReference type="InterPro" id="IPR036259">
    <property type="entry name" value="MFS_trans_sf"/>
</dbReference>
<keyword evidence="5 6" id="KW-0472">Membrane</keyword>
<dbReference type="SUPFAM" id="SSF103473">
    <property type="entry name" value="MFS general substrate transporter"/>
    <property type="match status" value="1"/>
</dbReference>
<feature type="transmembrane region" description="Helical" evidence="6">
    <location>
        <begin position="263"/>
        <end position="282"/>
    </location>
</feature>
<feature type="transmembrane region" description="Helical" evidence="6">
    <location>
        <begin position="140"/>
        <end position="161"/>
    </location>
</feature>
<dbReference type="RefSeq" id="WP_304536006.1">
    <property type="nucleotide sequence ID" value="NZ_JAUQOM010000004.1"/>
</dbReference>
<comment type="caution">
    <text evidence="8">The sequence shown here is derived from an EMBL/GenBank/DDBJ whole genome shotgun (WGS) entry which is preliminary data.</text>
</comment>
<dbReference type="Gene3D" id="1.20.1250.20">
    <property type="entry name" value="MFS general substrate transporter like domains"/>
    <property type="match status" value="1"/>
</dbReference>
<dbReference type="InterPro" id="IPR011701">
    <property type="entry name" value="MFS"/>
</dbReference>
<dbReference type="PROSITE" id="PS50850">
    <property type="entry name" value="MFS"/>
    <property type="match status" value="1"/>
</dbReference>
<keyword evidence="9" id="KW-1185">Reference proteome</keyword>
<gene>
    <name evidence="8" type="ORF">Q4610_11060</name>
</gene>
<dbReference type="CDD" id="cd17328">
    <property type="entry name" value="MFS_spinster_like"/>
    <property type="match status" value="1"/>
</dbReference>
<name>A0ABT8ZN22_9SPHN</name>
<dbReference type="EMBL" id="JAUQOM010000004">
    <property type="protein sequence ID" value="MDO7835582.1"/>
    <property type="molecule type" value="Genomic_DNA"/>
</dbReference>
<evidence type="ECO:0000256" key="2">
    <source>
        <dbReference type="ARBA" id="ARBA00022448"/>
    </source>
</evidence>
<feature type="transmembrane region" description="Helical" evidence="6">
    <location>
        <begin position="167"/>
        <end position="189"/>
    </location>
</feature>
<feature type="transmembrane region" description="Helical" evidence="6">
    <location>
        <begin position="294"/>
        <end position="314"/>
    </location>
</feature>
<evidence type="ECO:0000256" key="6">
    <source>
        <dbReference type="SAM" id="Phobius"/>
    </source>
</evidence>
<feature type="transmembrane region" description="Helical" evidence="6">
    <location>
        <begin position="353"/>
        <end position="376"/>
    </location>
</feature>
<evidence type="ECO:0000256" key="3">
    <source>
        <dbReference type="ARBA" id="ARBA00022692"/>
    </source>
</evidence>
<reference evidence="8" key="1">
    <citation type="submission" date="2023-07" db="EMBL/GenBank/DDBJ databases">
        <title>Bacterial whole genome sequence for Sphingobium sp. HBC34.</title>
        <authorList>
            <person name="Le V."/>
            <person name="Ko S.-R."/>
            <person name="Ahn C.-Y."/>
            <person name="Oh H.-M."/>
        </authorList>
    </citation>
    <scope>NUCLEOTIDE SEQUENCE</scope>
    <source>
        <strain evidence="8">HBC34</strain>
    </source>
</reference>
<protein>
    <submittedName>
        <fullName evidence="8">MFS transporter</fullName>
    </submittedName>
</protein>
<comment type="subcellular location">
    <subcellularLocation>
        <location evidence="1">Membrane</location>
        <topology evidence="1">Multi-pass membrane protein</topology>
    </subcellularLocation>
</comment>
<dbReference type="InterPro" id="IPR020846">
    <property type="entry name" value="MFS_dom"/>
</dbReference>
<dbReference type="PANTHER" id="PTHR23505">
    <property type="entry name" value="SPINSTER"/>
    <property type="match status" value="1"/>
</dbReference>
<accession>A0ABT8ZN22</accession>
<keyword evidence="4 6" id="KW-1133">Transmembrane helix</keyword>
<organism evidence="8 9">
    <name type="scientific">Sphingobium cyanobacteriorum</name>
    <dbReference type="NCBI Taxonomy" id="3063954"/>
    <lineage>
        <taxon>Bacteria</taxon>
        <taxon>Pseudomonadati</taxon>
        <taxon>Pseudomonadota</taxon>
        <taxon>Alphaproteobacteria</taxon>
        <taxon>Sphingomonadales</taxon>
        <taxon>Sphingomonadaceae</taxon>
        <taxon>Sphingobium</taxon>
    </lineage>
</organism>
<feature type="domain" description="Major facilitator superfamily (MFS) profile" evidence="7">
    <location>
        <begin position="14"/>
        <end position="435"/>
    </location>
</feature>
<keyword evidence="3 6" id="KW-0812">Transmembrane</keyword>
<feature type="transmembrane region" description="Helical" evidence="6">
    <location>
        <begin position="12"/>
        <end position="32"/>
    </location>
</feature>
<dbReference type="Pfam" id="PF07690">
    <property type="entry name" value="MFS_1"/>
    <property type="match status" value="1"/>
</dbReference>
<keyword evidence="2" id="KW-0813">Transport</keyword>
<sequence length="435" mass="46192">MNDRSALPADRWYVLLALTLVYTINIADRFVVSTLIDPIQREFQLSDGQVAMLTGAAMAIFYVSAGIPLGILADRGNRKRMIVASLALWSALTALCGLSRNFLELLVARIFVGIGEAGGTPPSQSLLCDKFPPRQRGLAMSLYAVGAAAGAALGASLGGWINDAHGWRTVLVVFGAMGLPLAAVVALTVREPRRGVLDDAAAPQMERVAVSEALRFVAHCPALIHVLAGAAVVTFWGWGLVWWTPTFLLRSHGMSLSTSGAHLGWMHAAGGSAVTLGTAWVMHLLADRQPRYQAWLVAITTIIGTVPSILAHVLKSDQAVLAMLWIFVPITYLYIGPTLAIAQNLVPASMRSLICAFILFVANVANLVVAPILIGVMSDLIGPHLTDAGASLGVALLCSSFTGFWGAWHFWRAGVLLPSHPADGQGRSLPEARAA</sequence>
<feature type="transmembrane region" description="Helical" evidence="6">
    <location>
        <begin position="52"/>
        <end position="72"/>
    </location>
</feature>
<feature type="transmembrane region" description="Helical" evidence="6">
    <location>
        <begin position="388"/>
        <end position="411"/>
    </location>
</feature>
<proteinExistence type="predicted"/>